<feature type="chain" id="PRO_5021210460" evidence="9">
    <location>
        <begin position="48"/>
        <end position="334"/>
    </location>
</feature>
<evidence type="ECO:0000256" key="8">
    <source>
        <dbReference type="SAM" id="MobiDB-lite"/>
    </source>
</evidence>
<dbReference type="PANTHER" id="PTHR12173:SF8">
    <property type="entry name" value="PERSEPHIN"/>
    <property type="match status" value="1"/>
</dbReference>
<dbReference type="GO" id="GO:0008083">
    <property type="term" value="F:growth factor activity"/>
    <property type="evidence" value="ECO:0007669"/>
    <property type="project" value="UniProtKB-KW"/>
</dbReference>
<keyword evidence="6" id="KW-1015">Disulfide bond</keyword>
<evidence type="ECO:0000256" key="9">
    <source>
        <dbReference type="SAM" id="SignalP"/>
    </source>
</evidence>
<dbReference type="PANTHER" id="PTHR12173">
    <property type="entry name" value="GDNF SUBFAMILY OF TGF-BETA FAMILY"/>
    <property type="match status" value="1"/>
</dbReference>
<dbReference type="InterPro" id="IPR043401">
    <property type="entry name" value="GDNF_fam"/>
</dbReference>
<evidence type="ECO:0000313" key="11">
    <source>
        <dbReference type="EMBL" id="TNN77118.1"/>
    </source>
</evidence>
<accession>A0A4Z2IGZ5</accession>
<proteinExistence type="inferred from homology"/>
<dbReference type="GO" id="GO:0030116">
    <property type="term" value="F:glial cell-derived neurotrophic factor receptor binding"/>
    <property type="evidence" value="ECO:0007669"/>
    <property type="project" value="InterPro"/>
</dbReference>
<keyword evidence="12" id="KW-1185">Reference proteome</keyword>
<comment type="similarity">
    <text evidence="2">Belongs to the TGF-beta family. GDNF subfamily.</text>
</comment>
<dbReference type="Pfam" id="PF00019">
    <property type="entry name" value="TGF_beta"/>
    <property type="match status" value="1"/>
</dbReference>
<keyword evidence="4 9" id="KW-0732">Signal</keyword>
<keyword evidence="5 7" id="KW-0339">Growth factor</keyword>
<dbReference type="GO" id="GO:0048731">
    <property type="term" value="P:system development"/>
    <property type="evidence" value="ECO:0007669"/>
    <property type="project" value="UniProtKB-ARBA"/>
</dbReference>
<dbReference type="PROSITE" id="PS51362">
    <property type="entry name" value="TGF_BETA_2"/>
    <property type="match status" value="1"/>
</dbReference>
<dbReference type="GO" id="GO:0005576">
    <property type="term" value="C:extracellular region"/>
    <property type="evidence" value="ECO:0007669"/>
    <property type="project" value="UniProtKB-SubCell"/>
</dbReference>
<name>A0A4Z2IGZ5_9TELE</name>
<evidence type="ECO:0000259" key="10">
    <source>
        <dbReference type="PROSITE" id="PS51362"/>
    </source>
</evidence>
<evidence type="ECO:0000256" key="7">
    <source>
        <dbReference type="RuleBase" id="RU000354"/>
    </source>
</evidence>
<dbReference type="InterPro" id="IPR029034">
    <property type="entry name" value="Cystine-knot_cytokine"/>
</dbReference>
<dbReference type="Gene3D" id="2.10.90.10">
    <property type="entry name" value="Cystine-knot cytokines"/>
    <property type="match status" value="1"/>
</dbReference>
<feature type="compositionally biased region" description="Basic residues" evidence="8">
    <location>
        <begin position="137"/>
        <end position="147"/>
    </location>
</feature>
<feature type="compositionally biased region" description="Polar residues" evidence="8">
    <location>
        <begin position="308"/>
        <end position="320"/>
    </location>
</feature>
<evidence type="ECO:0000256" key="3">
    <source>
        <dbReference type="ARBA" id="ARBA00022525"/>
    </source>
</evidence>
<comment type="caution">
    <text evidence="11">The sequence shown here is derived from an EMBL/GenBank/DDBJ whole genome shotgun (WGS) entry which is preliminary data.</text>
</comment>
<protein>
    <submittedName>
        <fullName evidence="11">Artemin</fullName>
    </submittedName>
</protein>
<reference evidence="11 12" key="1">
    <citation type="submission" date="2019-03" db="EMBL/GenBank/DDBJ databases">
        <title>First draft genome of Liparis tanakae, snailfish: a comprehensive survey of snailfish specific genes.</title>
        <authorList>
            <person name="Kim W."/>
            <person name="Song I."/>
            <person name="Jeong J.-H."/>
            <person name="Kim D."/>
            <person name="Kim S."/>
            <person name="Ryu S."/>
            <person name="Song J.Y."/>
            <person name="Lee S.K."/>
        </authorList>
    </citation>
    <scope>NUCLEOTIDE SEQUENCE [LARGE SCALE GENOMIC DNA]</scope>
    <source>
        <tissue evidence="11">Muscle</tissue>
    </source>
</reference>
<evidence type="ECO:0000256" key="5">
    <source>
        <dbReference type="ARBA" id="ARBA00023030"/>
    </source>
</evidence>
<feature type="domain" description="TGF-beta family profile" evidence="10">
    <location>
        <begin position="157"/>
        <end position="279"/>
    </location>
</feature>
<gene>
    <name evidence="11" type="primary">ARTN_1</name>
    <name evidence="11" type="ORF">EYF80_012756</name>
</gene>
<feature type="region of interest" description="Disordered" evidence="8">
    <location>
        <begin position="267"/>
        <end position="320"/>
    </location>
</feature>
<dbReference type="AlphaFoldDB" id="A0A4Z2IGZ5"/>
<evidence type="ECO:0000256" key="4">
    <source>
        <dbReference type="ARBA" id="ARBA00022729"/>
    </source>
</evidence>
<dbReference type="OrthoDB" id="9936891at2759"/>
<evidence type="ECO:0000256" key="6">
    <source>
        <dbReference type="ARBA" id="ARBA00023157"/>
    </source>
</evidence>
<evidence type="ECO:0000256" key="2">
    <source>
        <dbReference type="ARBA" id="ARBA00009832"/>
    </source>
</evidence>
<keyword evidence="3" id="KW-0964">Secreted</keyword>
<sequence length="334" mass="37476">MHRGRGSRWRVRRKDRQEITSVMSAKAKVLLWVLLWVLLSLLPLVEGAHMKAASAGVGSDSGHVGGLLAGQEERELPVTLPEVAEDEEQEDGSEPYSTWHTLYEPFVIDEVDDHPSGRWAGRSPRSSDPSEPQPKGSPKKKKKRKKKEKEEEEETGRVDRKGKGRSRQPKQNSRDCRVEKREMKVRDLGLGFDSDEIVLFKFCVGSCQSSRTNYDLALKALMENGSLPRRTARKVSNHPCCRPDRYESVSFMDAQTTQLHVYELKTETREKVTGGASAHPERSQEPQGEEDLGMGKSQRALLLHTHTQRGSDGGYSSASCGVSPVEEVWVQLDN</sequence>
<organism evidence="11 12">
    <name type="scientific">Liparis tanakae</name>
    <name type="common">Tanaka's snailfish</name>
    <dbReference type="NCBI Taxonomy" id="230148"/>
    <lineage>
        <taxon>Eukaryota</taxon>
        <taxon>Metazoa</taxon>
        <taxon>Chordata</taxon>
        <taxon>Craniata</taxon>
        <taxon>Vertebrata</taxon>
        <taxon>Euteleostomi</taxon>
        <taxon>Actinopterygii</taxon>
        <taxon>Neopterygii</taxon>
        <taxon>Teleostei</taxon>
        <taxon>Neoteleostei</taxon>
        <taxon>Acanthomorphata</taxon>
        <taxon>Eupercaria</taxon>
        <taxon>Perciformes</taxon>
        <taxon>Cottioidei</taxon>
        <taxon>Cottales</taxon>
        <taxon>Liparidae</taxon>
        <taxon>Liparis</taxon>
    </lineage>
</organism>
<comment type="subcellular location">
    <subcellularLocation>
        <location evidence="1">Secreted</location>
    </subcellularLocation>
</comment>
<feature type="region of interest" description="Disordered" evidence="8">
    <location>
        <begin position="112"/>
        <end position="179"/>
    </location>
</feature>
<dbReference type="GO" id="GO:0030971">
    <property type="term" value="F:receptor tyrosine kinase binding"/>
    <property type="evidence" value="ECO:0007669"/>
    <property type="project" value="InterPro"/>
</dbReference>
<feature type="signal peptide" evidence="9">
    <location>
        <begin position="1"/>
        <end position="47"/>
    </location>
</feature>
<dbReference type="SUPFAM" id="SSF57501">
    <property type="entry name" value="Cystine-knot cytokines"/>
    <property type="match status" value="1"/>
</dbReference>
<dbReference type="Proteomes" id="UP000314294">
    <property type="component" value="Unassembled WGS sequence"/>
</dbReference>
<evidence type="ECO:0000313" key="12">
    <source>
        <dbReference type="Proteomes" id="UP000314294"/>
    </source>
</evidence>
<dbReference type="InterPro" id="IPR001839">
    <property type="entry name" value="TGF-b_C"/>
</dbReference>
<evidence type="ECO:0000256" key="1">
    <source>
        <dbReference type="ARBA" id="ARBA00004613"/>
    </source>
</evidence>
<dbReference type="EMBL" id="SRLO01000087">
    <property type="protein sequence ID" value="TNN77118.1"/>
    <property type="molecule type" value="Genomic_DNA"/>
</dbReference>